<comment type="caution">
    <text evidence="1">The sequence shown here is derived from an EMBL/GenBank/DDBJ whole genome shotgun (WGS) entry which is preliminary data.</text>
</comment>
<dbReference type="Pfam" id="PF14223">
    <property type="entry name" value="Retrotran_gag_2"/>
    <property type="match status" value="1"/>
</dbReference>
<sequence length="200" mass="23126">MAGATHIPVLGSELKFEISSLDGENYRVWNERILLHLGVMDMDFAIRKDEPPTITEASLPDAVDLYEKWERSNRICVMFIKTNITASIRGTVKKYDNVHPLLKAIEDQFQTSDKALASTIIMQFSSLRMTEVKGVRQHIMQMRDIAARLKTLEVDMFESFLVHYILNTLLPQYAPFKISNNTHRDKWSINELMTMCVEEE</sequence>
<organism evidence="1 2">
    <name type="scientific">Stephania cephalantha</name>
    <dbReference type="NCBI Taxonomy" id="152367"/>
    <lineage>
        <taxon>Eukaryota</taxon>
        <taxon>Viridiplantae</taxon>
        <taxon>Streptophyta</taxon>
        <taxon>Embryophyta</taxon>
        <taxon>Tracheophyta</taxon>
        <taxon>Spermatophyta</taxon>
        <taxon>Magnoliopsida</taxon>
        <taxon>Ranunculales</taxon>
        <taxon>Menispermaceae</taxon>
        <taxon>Menispermoideae</taxon>
        <taxon>Cissampelideae</taxon>
        <taxon>Stephania</taxon>
    </lineage>
</organism>
<dbReference type="PANTHER" id="PTHR35317">
    <property type="entry name" value="OS04G0629600 PROTEIN"/>
    <property type="match status" value="1"/>
</dbReference>
<protein>
    <recommendedName>
        <fullName evidence="3">UBN2_2 domain-containing protein</fullName>
    </recommendedName>
</protein>
<name>A0AAP0F7T4_9MAGN</name>
<reference evidence="1 2" key="1">
    <citation type="submission" date="2024-01" db="EMBL/GenBank/DDBJ databases">
        <title>Genome assemblies of Stephania.</title>
        <authorList>
            <person name="Yang L."/>
        </authorList>
    </citation>
    <scope>NUCLEOTIDE SEQUENCE [LARGE SCALE GENOMIC DNA]</scope>
    <source>
        <strain evidence="1">JXDWG</strain>
        <tissue evidence="1">Leaf</tissue>
    </source>
</reference>
<dbReference type="Proteomes" id="UP001419268">
    <property type="component" value="Unassembled WGS sequence"/>
</dbReference>
<proteinExistence type="predicted"/>
<keyword evidence="2" id="KW-1185">Reference proteome</keyword>
<evidence type="ECO:0000313" key="2">
    <source>
        <dbReference type="Proteomes" id="UP001419268"/>
    </source>
</evidence>
<dbReference type="PANTHER" id="PTHR35317:SF23">
    <property type="entry name" value="OS04G0629600 PROTEIN"/>
    <property type="match status" value="1"/>
</dbReference>
<dbReference type="AlphaFoldDB" id="A0AAP0F7T4"/>
<evidence type="ECO:0000313" key="1">
    <source>
        <dbReference type="EMBL" id="KAK9105515.1"/>
    </source>
</evidence>
<evidence type="ECO:0008006" key="3">
    <source>
        <dbReference type="Google" id="ProtNLM"/>
    </source>
</evidence>
<gene>
    <name evidence="1" type="ORF">Scep_022359</name>
</gene>
<accession>A0AAP0F7T4</accession>
<dbReference type="EMBL" id="JBBNAG010000009">
    <property type="protein sequence ID" value="KAK9105515.1"/>
    <property type="molecule type" value="Genomic_DNA"/>
</dbReference>